<proteinExistence type="predicted"/>
<evidence type="ECO:0000313" key="1">
    <source>
        <dbReference type="EMBL" id="CAA7389485.1"/>
    </source>
</evidence>
<accession>A0A7I8JZI1</accession>
<protein>
    <submittedName>
        <fullName evidence="1">Uncharacterized protein</fullName>
    </submittedName>
</protein>
<gene>
    <name evidence="1" type="ORF">SI8410_01001528</name>
</gene>
<keyword evidence="2" id="KW-1185">Reference proteome</keyword>
<dbReference type="EMBL" id="LR746264">
    <property type="protein sequence ID" value="CAA7389485.1"/>
    <property type="molecule type" value="Genomic_DNA"/>
</dbReference>
<name>A0A7I8JZI1_SPIIN</name>
<sequence length="36" mass="4438">MDEFNISFLLKLISHLHDMLLLYYNYYNRSLAEENN</sequence>
<dbReference type="AlphaFoldDB" id="A0A7I8JZI1"/>
<organism evidence="1 2">
    <name type="scientific">Spirodela intermedia</name>
    <name type="common">Intermediate duckweed</name>
    <dbReference type="NCBI Taxonomy" id="51605"/>
    <lineage>
        <taxon>Eukaryota</taxon>
        <taxon>Viridiplantae</taxon>
        <taxon>Streptophyta</taxon>
        <taxon>Embryophyta</taxon>
        <taxon>Tracheophyta</taxon>
        <taxon>Spermatophyta</taxon>
        <taxon>Magnoliopsida</taxon>
        <taxon>Liliopsida</taxon>
        <taxon>Araceae</taxon>
        <taxon>Lemnoideae</taxon>
        <taxon>Spirodela</taxon>
    </lineage>
</organism>
<dbReference type="Proteomes" id="UP000663760">
    <property type="component" value="Chromosome 1"/>
</dbReference>
<reference evidence="1" key="1">
    <citation type="submission" date="2020-02" db="EMBL/GenBank/DDBJ databases">
        <authorList>
            <person name="Scholz U."/>
            <person name="Mascher M."/>
            <person name="Fiebig A."/>
        </authorList>
    </citation>
    <scope>NUCLEOTIDE SEQUENCE</scope>
</reference>
<evidence type="ECO:0000313" key="2">
    <source>
        <dbReference type="Proteomes" id="UP000663760"/>
    </source>
</evidence>